<dbReference type="Proteomes" id="UP000247150">
    <property type="component" value="Unassembled WGS sequence"/>
</dbReference>
<dbReference type="RefSeq" id="WP_110065363.1">
    <property type="nucleotide sequence ID" value="NZ_QGTW01000007.1"/>
</dbReference>
<protein>
    <submittedName>
        <fullName evidence="2">Uncharacterized protein DUF3813</fullName>
    </submittedName>
</protein>
<sequence>MGNRLFQEARKYVDLAKNADSAGPETVSRAKNALSSAFANSTAAEQEQLSEMQQELEQYDPQNR</sequence>
<dbReference type="InterPro" id="IPR024217">
    <property type="entry name" value="DUF3813"/>
</dbReference>
<dbReference type="EMBL" id="QGTW01000007">
    <property type="protein sequence ID" value="PWW27721.1"/>
    <property type="molecule type" value="Genomic_DNA"/>
</dbReference>
<proteinExistence type="predicted"/>
<organism evidence="2 3">
    <name type="scientific">Cytobacillus oceanisediminis</name>
    <dbReference type="NCBI Taxonomy" id="665099"/>
    <lineage>
        <taxon>Bacteria</taxon>
        <taxon>Bacillati</taxon>
        <taxon>Bacillota</taxon>
        <taxon>Bacilli</taxon>
        <taxon>Bacillales</taxon>
        <taxon>Bacillaceae</taxon>
        <taxon>Cytobacillus</taxon>
    </lineage>
</organism>
<comment type="caution">
    <text evidence="2">The sequence shown here is derived from an EMBL/GenBank/DDBJ whole genome shotgun (WGS) entry which is preliminary data.</text>
</comment>
<evidence type="ECO:0000313" key="2">
    <source>
        <dbReference type="EMBL" id="PWW27721.1"/>
    </source>
</evidence>
<dbReference type="OrthoDB" id="2692217at2"/>
<dbReference type="Pfam" id="PF12758">
    <property type="entry name" value="DUF3813"/>
    <property type="match status" value="1"/>
</dbReference>
<feature type="compositionally biased region" description="Low complexity" evidence="1">
    <location>
        <begin position="45"/>
        <end position="56"/>
    </location>
</feature>
<evidence type="ECO:0000313" key="3">
    <source>
        <dbReference type="Proteomes" id="UP000247150"/>
    </source>
</evidence>
<reference evidence="2 3" key="1">
    <citation type="submission" date="2018-05" db="EMBL/GenBank/DDBJ databases">
        <title>Freshwater and sediment microbial communities from various areas in North America, analyzing microbe dynamics in response to fracking.</title>
        <authorList>
            <person name="Lamendella R."/>
        </authorList>
    </citation>
    <scope>NUCLEOTIDE SEQUENCE [LARGE SCALE GENOMIC DNA]</scope>
    <source>
        <strain evidence="2 3">15_TX</strain>
    </source>
</reference>
<feature type="region of interest" description="Disordered" evidence="1">
    <location>
        <begin position="39"/>
        <end position="64"/>
    </location>
</feature>
<name>A0A2V3A2G1_9BACI</name>
<evidence type="ECO:0000256" key="1">
    <source>
        <dbReference type="SAM" id="MobiDB-lite"/>
    </source>
</evidence>
<gene>
    <name evidence="2" type="ORF">DFO73_10731</name>
</gene>
<accession>A0A2V3A2G1</accession>
<dbReference type="AlphaFoldDB" id="A0A2V3A2G1"/>